<keyword evidence="3 5" id="KW-0808">Transferase</keyword>
<evidence type="ECO:0000313" key="5">
    <source>
        <dbReference type="EMBL" id="MFC4618713.1"/>
    </source>
</evidence>
<dbReference type="CDD" id="cd02440">
    <property type="entry name" value="AdoMet_MTases"/>
    <property type="match status" value="1"/>
</dbReference>
<dbReference type="GO" id="GO:0032259">
    <property type="term" value="P:methylation"/>
    <property type="evidence" value="ECO:0007669"/>
    <property type="project" value="UniProtKB-KW"/>
</dbReference>
<feature type="domain" description="Methyltransferase type 11" evidence="4">
    <location>
        <begin position="46"/>
        <end position="141"/>
    </location>
</feature>
<comment type="caution">
    <text evidence="5">The sequence shown here is derived from an EMBL/GenBank/DDBJ whole genome shotgun (WGS) entry which is preliminary data.</text>
</comment>
<dbReference type="PANTHER" id="PTHR44942">
    <property type="entry name" value="METHYLTRANSF_11 DOMAIN-CONTAINING PROTEIN"/>
    <property type="match status" value="1"/>
</dbReference>
<gene>
    <name evidence="5" type="ORF">ACFO4N_08180</name>
</gene>
<reference evidence="6" key="1">
    <citation type="journal article" date="2019" name="Int. J. Syst. Evol. Microbiol.">
        <title>The Global Catalogue of Microorganisms (GCM) 10K type strain sequencing project: providing services to taxonomists for standard genome sequencing and annotation.</title>
        <authorList>
            <consortium name="The Broad Institute Genomics Platform"/>
            <consortium name="The Broad Institute Genome Sequencing Center for Infectious Disease"/>
            <person name="Wu L."/>
            <person name="Ma J."/>
        </authorList>
    </citation>
    <scope>NUCLEOTIDE SEQUENCE [LARGE SCALE GENOMIC DNA]</scope>
    <source>
        <strain evidence="6">CGMCC 1.16306</strain>
    </source>
</reference>
<dbReference type="Pfam" id="PF08241">
    <property type="entry name" value="Methyltransf_11"/>
    <property type="match status" value="1"/>
</dbReference>
<evidence type="ECO:0000313" key="6">
    <source>
        <dbReference type="Proteomes" id="UP001596022"/>
    </source>
</evidence>
<organism evidence="5 6">
    <name type="scientific">Camelliibacillus cellulosilyticus</name>
    <dbReference type="NCBI Taxonomy" id="2174486"/>
    <lineage>
        <taxon>Bacteria</taxon>
        <taxon>Bacillati</taxon>
        <taxon>Bacillota</taxon>
        <taxon>Bacilli</taxon>
        <taxon>Bacillales</taxon>
        <taxon>Sporolactobacillaceae</taxon>
        <taxon>Camelliibacillus</taxon>
    </lineage>
</organism>
<keyword evidence="6" id="KW-1185">Reference proteome</keyword>
<dbReference type="InterPro" id="IPR051052">
    <property type="entry name" value="Diverse_substrate_MTase"/>
</dbReference>
<evidence type="ECO:0000256" key="1">
    <source>
        <dbReference type="ARBA" id="ARBA00008361"/>
    </source>
</evidence>
<evidence type="ECO:0000259" key="4">
    <source>
        <dbReference type="Pfam" id="PF08241"/>
    </source>
</evidence>
<dbReference type="EC" id="2.1.1.-" evidence="5"/>
<sequence length="257" mass="29351">MDIKKEVQGQFGRSAASYVTSDVHRNGKDLTKLIELANTTGKEKALDVATGGGHTANALAPYVRQVTAFDLTEAMLLAAEKFMKGNGCDNVDFVKGDAEQMPFADAVFDIVTCRIAPHHFPNVESFIAETYRVLKPGGAFLLDDNVAPENDDFDQFINKVEKMRDTSHFRLWKKSAWLRMLELRGFQVQEWHQFEKLLDFDDWCRRMQLGKENQERLNALMVDASEDIHRHFDIIIKNGRVQSFKLETILVKAIKRL</sequence>
<dbReference type="GO" id="GO:0008168">
    <property type="term" value="F:methyltransferase activity"/>
    <property type="evidence" value="ECO:0007669"/>
    <property type="project" value="UniProtKB-KW"/>
</dbReference>
<keyword evidence="2 5" id="KW-0489">Methyltransferase</keyword>
<protein>
    <submittedName>
        <fullName evidence="5">Class I SAM-dependent methyltransferase</fullName>
        <ecNumber evidence="5">2.1.1.-</ecNumber>
    </submittedName>
</protein>
<dbReference type="Gene3D" id="3.40.50.150">
    <property type="entry name" value="Vaccinia Virus protein VP39"/>
    <property type="match status" value="1"/>
</dbReference>
<dbReference type="Proteomes" id="UP001596022">
    <property type="component" value="Unassembled WGS sequence"/>
</dbReference>
<evidence type="ECO:0000256" key="2">
    <source>
        <dbReference type="ARBA" id="ARBA00022603"/>
    </source>
</evidence>
<dbReference type="SUPFAM" id="SSF53335">
    <property type="entry name" value="S-adenosyl-L-methionine-dependent methyltransferases"/>
    <property type="match status" value="1"/>
</dbReference>
<comment type="similarity">
    <text evidence="1">Belongs to the methyltransferase superfamily.</text>
</comment>
<dbReference type="PANTHER" id="PTHR44942:SF4">
    <property type="entry name" value="METHYLTRANSFERASE TYPE 11 DOMAIN-CONTAINING PROTEIN"/>
    <property type="match status" value="1"/>
</dbReference>
<dbReference type="RefSeq" id="WP_376845773.1">
    <property type="nucleotide sequence ID" value="NZ_JBHSFW010000003.1"/>
</dbReference>
<dbReference type="InterPro" id="IPR029063">
    <property type="entry name" value="SAM-dependent_MTases_sf"/>
</dbReference>
<dbReference type="EMBL" id="JBHSFW010000003">
    <property type="protein sequence ID" value="MFC4618713.1"/>
    <property type="molecule type" value="Genomic_DNA"/>
</dbReference>
<evidence type="ECO:0000256" key="3">
    <source>
        <dbReference type="ARBA" id="ARBA00022679"/>
    </source>
</evidence>
<proteinExistence type="inferred from homology"/>
<name>A0ABV9GKM4_9BACL</name>
<dbReference type="InterPro" id="IPR013216">
    <property type="entry name" value="Methyltransf_11"/>
</dbReference>
<accession>A0ABV9GKM4</accession>